<dbReference type="GO" id="GO:0046872">
    <property type="term" value="F:metal ion binding"/>
    <property type="evidence" value="ECO:0007669"/>
    <property type="project" value="UniProtKB-KW"/>
</dbReference>
<dbReference type="Gene3D" id="3.20.20.70">
    <property type="entry name" value="Aldolase class I"/>
    <property type="match status" value="1"/>
</dbReference>
<keyword evidence="5" id="KW-0411">Iron-sulfur</keyword>
<dbReference type="InterPro" id="IPR058240">
    <property type="entry name" value="rSAM_sf"/>
</dbReference>
<accession>A0A4Y8P8W8</accession>
<dbReference type="EMBL" id="LXQC01000165">
    <property type="protein sequence ID" value="TFE66985.1"/>
    <property type="molecule type" value="Genomic_DNA"/>
</dbReference>
<evidence type="ECO:0000256" key="6">
    <source>
        <dbReference type="SAM" id="MobiDB-lite"/>
    </source>
</evidence>
<dbReference type="SFLD" id="SFLDS00029">
    <property type="entry name" value="Radical_SAM"/>
    <property type="match status" value="1"/>
</dbReference>
<gene>
    <name evidence="8" type="ORF">A7Q10_01645</name>
</gene>
<keyword evidence="3" id="KW-0479">Metal-binding</keyword>
<keyword evidence="4" id="KW-0408">Iron</keyword>
<organism evidence="8 9">
    <name type="scientific">Methylacidiphilum caldifontis</name>
    <dbReference type="NCBI Taxonomy" id="2795386"/>
    <lineage>
        <taxon>Bacteria</taxon>
        <taxon>Pseudomonadati</taxon>
        <taxon>Verrucomicrobiota</taxon>
        <taxon>Methylacidiphilae</taxon>
        <taxon>Methylacidiphilales</taxon>
        <taxon>Methylacidiphilaceae</taxon>
        <taxon>Methylacidiphilum (ex Ratnadevi et al. 2023)</taxon>
    </lineage>
</organism>
<dbReference type="RefSeq" id="WP_134440686.1">
    <property type="nucleotide sequence ID" value="NZ_LXQC01000165.1"/>
</dbReference>
<evidence type="ECO:0000259" key="7">
    <source>
        <dbReference type="Pfam" id="PF04055"/>
    </source>
</evidence>
<protein>
    <submittedName>
        <fullName evidence="8">Radical SAM protein</fullName>
    </submittedName>
</protein>
<feature type="domain" description="Radical SAM core" evidence="7">
    <location>
        <begin position="14"/>
        <end position="119"/>
    </location>
</feature>
<dbReference type="Pfam" id="PF04055">
    <property type="entry name" value="Radical_SAM"/>
    <property type="match status" value="1"/>
</dbReference>
<proteinExistence type="predicted"/>
<keyword evidence="2" id="KW-0949">S-adenosyl-L-methionine</keyword>
<dbReference type="PANTHER" id="PTHR11228">
    <property type="entry name" value="RADICAL SAM DOMAIN PROTEIN"/>
    <property type="match status" value="1"/>
</dbReference>
<evidence type="ECO:0000256" key="3">
    <source>
        <dbReference type="ARBA" id="ARBA00022723"/>
    </source>
</evidence>
<reference evidence="8 9" key="1">
    <citation type="submission" date="2016-05" db="EMBL/GenBank/DDBJ databases">
        <title>Diversity and Homogeneity among Thermoacidophilic Verrucomicrobia Methanotrophs Linked with Geographical Origin.</title>
        <authorList>
            <person name="Erikstad H.-A."/>
            <person name="Smestad N.B."/>
            <person name="Ceballos R.M."/>
            <person name="Birkeland N.-K."/>
        </authorList>
    </citation>
    <scope>NUCLEOTIDE SEQUENCE [LARGE SCALE GENOMIC DNA]</scope>
    <source>
        <strain evidence="8 9">Phi</strain>
    </source>
</reference>
<comment type="cofactor">
    <cofactor evidence="1">
        <name>[4Fe-4S] cluster</name>
        <dbReference type="ChEBI" id="CHEBI:49883"/>
    </cofactor>
</comment>
<dbReference type="GO" id="GO:0051536">
    <property type="term" value="F:iron-sulfur cluster binding"/>
    <property type="evidence" value="ECO:0007669"/>
    <property type="project" value="UniProtKB-KW"/>
</dbReference>
<evidence type="ECO:0000256" key="1">
    <source>
        <dbReference type="ARBA" id="ARBA00001966"/>
    </source>
</evidence>
<evidence type="ECO:0000313" key="9">
    <source>
        <dbReference type="Proteomes" id="UP000297713"/>
    </source>
</evidence>
<dbReference type="PANTHER" id="PTHR11228:SF34">
    <property type="entry name" value="TUNGSTEN-CONTAINING ALDEHYDE FERREDOXIN OXIDOREDUCTASE COFACTOR MODIFYING PROTEIN"/>
    <property type="match status" value="1"/>
</dbReference>
<dbReference type="GO" id="GO:0003824">
    <property type="term" value="F:catalytic activity"/>
    <property type="evidence" value="ECO:0007669"/>
    <property type="project" value="InterPro"/>
</dbReference>
<dbReference type="Proteomes" id="UP000297713">
    <property type="component" value="Unassembled WGS sequence"/>
</dbReference>
<dbReference type="CDD" id="cd01335">
    <property type="entry name" value="Radical_SAM"/>
    <property type="match status" value="1"/>
</dbReference>
<dbReference type="OrthoDB" id="9810775at2"/>
<evidence type="ECO:0000256" key="4">
    <source>
        <dbReference type="ARBA" id="ARBA00023004"/>
    </source>
</evidence>
<keyword evidence="9" id="KW-1185">Reference proteome</keyword>
<evidence type="ECO:0000256" key="2">
    <source>
        <dbReference type="ARBA" id="ARBA00022691"/>
    </source>
</evidence>
<dbReference type="InterPro" id="IPR007197">
    <property type="entry name" value="rSAM"/>
</dbReference>
<evidence type="ECO:0000313" key="8">
    <source>
        <dbReference type="EMBL" id="TFE66985.1"/>
    </source>
</evidence>
<comment type="caution">
    <text evidence="8">The sequence shown here is derived from an EMBL/GenBank/DDBJ whole genome shotgun (WGS) entry which is preliminary data.</text>
</comment>
<dbReference type="InterPro" id="IPR050377">
    <property type="entry name" value="Radical_SAM_PqqE_MftC-like"/>
</dbReference>
<name>A0A4Y8P8W8_9BACT</name>
<dbReference type="AlphaFoldDB" id="A0A4Y8P8W8"/>
<dbReference type="InterPro" id="IPR013785">
    <property type="entry name" value="Aldolase_TIM"/>
</dbReference>
<dbReference type="SUPFAM" id="SSF102114">
    <property type="entry name" value="Radical SAM enzymes"/>
    <property type="match status" value="1"/>
</dbReference>
<evidence type="ECO:0000256" key="5">
    <source>
        <dbReference type="ARBA" id="ARBA00023014"/>
    </source>
</evidence>
<feature type="region of interest" description="Disordered" evidence="6">
    <location>
        <begin position="326"/>
        <end position="351"/>
    </location>
</feature>
<sequence>MINYEVLGIMLKKKCPLRCAHCITESSPDAKGELDEQFVYALLEQAVGISPVISFTGGEAFLDSEKLIRCISKAKSLGFGVTAVTGCGWVRSDRHAFEVIQQVHAAGLDRLCISWDQYHMAFKNEWKLKAVAQSAWNFKIPLTIRTVVTPFSSGQSLLPDLGEIQYQLEKIPLIKLGRAESIPEENFFWEQTPPQGICGVVLAPVVEYDGRVFACCGPSHYAPEHSPLFLGDARKKPLNEILKEGREDPILEMIALAGPFGLYKILKDHFPGVLVPERERYSSICDSCIDILRDQRLVEKLRTYFSCSEGKSLLLALRMMRKYQDKNKHKDKGVEKNHTKQREKEEVVYGC</sequence>